<keyword evidence="1" id="KW-0479">Metal-binding</keyword>
<evidence type="ECO:0000313" key="6">
    <source>
        <dbReference type="Proteomes" id="UP001597178"/>
    </source>
</evidence>
<dbReference type="InterPro" id="IPR006035">
    <property type="entry name" value="Ureohydrolase"/>
</dbReference>
<proteinExistence type="inferred from homology"/>
<evidence type="ECO:0000256" key="2">
    <source>
        <dbReference type="ARBA" id="ARBA00022801"/>
    </source>
</evidence>
<reference evidence="6" key="1">
    <citation type="journal article" date="2019" name="Int. J. Syst. Evol. Microbiol.">
        <title>The Global Catalogue of Microorganisms (GCM) 10K type strain sequencing project: providing services to taxonomists for standard genome sequencing and annotation.</title>
        <authorList>
            <consortium name="The Broad Institute Genomics Platform"/>
            <consortium name="The Broad Institute Genome Sequencing Center for Infectious Disease"/>
            <person name="Wu L."/>
            <person name="Ma J."/>
        </authorList>
    </citation>
    <scope>NUCLEOTIDE SEQUENCE [LARGE SCALE GENOMIC DNA]</scope>
    <source>
        <strain evidence="6">CCUG 54822</strain>
    </source>
</reference>
<gene>
    <name evidence="5" type="ORF">ACFQ4A_18740</name>
</gene>
<comment type="caution">
    <text evidence="5">The sequence shown here is derived from an EMBL/GenBank/DDBJ whole genome shotgun (WGS) entry which is preliminary data.</text>
</comment>
<dbReference type="PANTHER" id="PTHR43782">
    <property type="entry name" value="ARGINASE"/>
    <property type="match status" value="1"/>
</dbReference>
<dbReference type="EC" id="3.5.3.-" evidence="5"/>
<evidence type="ECO:0000256" key="4">
    <source>
        <dbReference type="PROSITE-ProRule" id="PRU00742"/>
    </source>
</evidence>
<comment type="similarity">
    <text evidence="4">Belongs to the arginase family.</text>
</comment>
<dbReference type="PANTHER" id="PTHR43782:SF3">
    <property type="entry name" value="ARGINASE"/>
    <property type="match status" value="1"/>
</dbReference>
<keyword evidence="6" id="KW-1185">Reference proteome</keyword>
<evidence type="ECO:0000256" key="3">
    <source>
        <dbReference type="ARBA" id="ARBA00023211"/>
    </source>
</evidence>
<sequence length="217" mass="24448">MGNERKKTLRLLFPQWQGGCNPNYRLGSELLAWLAPESEQPTVRIPVNQTSKVSEEKGIMARSQLLEQLEATNHIIEAHKPDRIVMFGGDCLANQAPLAYMNERYNGELGLLWIDAHPDVTTPKQMNNAHAMVLGHLLGEGDQAFASQVKTPFDPKKIMLAGLEATARHETEFIQRKGIKIARTEELETNSNLVLDWVEENNIKYLGSPLFNMEKTV</sequence>
<dbReference type="SUPFAM" id="SSF52768">
    <property type="entry name" value="Arginase/deacetylase"/>
    <property type="match status" value="1"/>
</dbReference>
<keyword evidence="2 5" id="KW-0378">Hydrolase</keyword>
<name>A0ABW4A0V5_9BACI</name>
<dbReference type="CDD" id="cd09999">
    <property type="entry name" value="Arginase-like_1"/>
    <property type="match status" value="1"/>
</dbReference>
<evidence type="ECO:0000313" key="5">
    <source>
        <dbReference type="EMBL" id="MFD1363647.1"/>
    </source>
</evidence>
<evidence type="ECO:0000256" key="1">
    <source>
        <dbReference type="ARBA" id="ARBA00022723"/>
    </source>
</evidence>
<dbReference type="InterPro" id="IPR023696">
    <property type="entry name" value="Ureohydrolase_dom_sf"/>
</dbReference>
<dbReference type="GO" id="GO:0016787">
    <property type="term" value="F:hydrolase activity"/>
    <property type="evidence" value="ECO:0007669"/>
    <property type="project" value="UniProtKB-KW"/>
</dbReference>
<dbReference type="Gene3D" id="3.40.800.10">
    <property type="entry name" value="Ureohydrolase domain"/>
    <property type="match status" value="1"/>
</dbReference>
<accession>A0ABW4A0V5</accession>
<dbReference type="EMBL" id="JBHTNH010000061">
    <property type="protein sequence ID" value="MFD1363647.1"/>
    <property type="molecule type" value="Genomic_DNA"/>
</dbReference>
<keyword evidence="3" id="KW-0464">Manganese</keyword>
<dbReference type="PROSITE" id="PS51409">
    <property type="entry name" value="ARGINASE_2"/>
    <property type="match status" value="1"/>
</dbReference>
<protein>
    <submittedName>
        <fullName evidence="5">Arginase family protein</fullName>
        <ecNumber evidence="5">3.5.3.-</ecNumber>
    </submittedName>
</protein>
<organism evidence="5 6">
    <name type="scientific">Lentibacillus salinarum</name>
    <dbReference type="NCBI Taxonomy" id="446820"/>
    <lineage>
        <taxon>Bacteria</taxon>
        <taxon>Bacillati</taxon>
        <taxon>Bacillota</taxon>
        <taxon>Bacilli</taxon>
        <taxon>Bacillales</taxon>
        <taxon>Bacillaceae</taxon>
        <taxon>Lentibacillus</taxon>
    </lineage>
</organism>
<dbReference type="RefSeq" id="WP_382402893.1">
    <property type="nucleotide sequence ID" value="NZ_JBHTNH010000061.1"/>
</dbReference>
<dbReference type="Proteomes" id="UP001597178">
    <property type="component" value="Unassembled WGS sequence"/>
</dbReference>
<dbReference type="Pfam" id="PF00491">
    <property type="entry name" value="Arginase"/>
    <property type="match status" value="1"/>
</dbReference>